<reference evidence="9 11" key="2">
    <citation type="submission" date="2015-12" db="EMBL/GenBank/DDBJ databases">
        <title>Update maize B73 reference genome by single molecule sequencing technologies.</title>
        <authorList>
            <consortium name="Maize Genome Sequencing Project"/>
            <person name="Ware D."/>
        </authorList>
    </citation>
    <scope>NUCLEOTIDE SEQUENCE [LARGE SCALE GENOMIC DNA]</scope>
    <source>
        <strain evidence="11">cv. B73</strain>
        <tissue evidence="9">Seedling</tissue>
    </source>
</reference>
<feature type="compositionally biased region" description="Low complexity" evidence="6">
    <location>
        <begin position="278"/>
        <end position="288"/>
    </location>
</feature>
<dbReference type="PANTHER" id="PTHR31674">
    <property type="entry name" value="B3 DOMAIN-CONTAINING PROTEIN REM-LIKE 3-RELATED"/>
    <property type="match status" value="1"/>
</dbReference>
<reference evidence="10" key="3">
    <citation type="submission" date="2019-07" db="EMBL/GenBank/DDBJ databases">
        <authorList>
            <person name="Seetharam A."/>
            <person name="Woodhouse M."/>
            <person name="Cannon E."/>
        </authorList>
    </citation>
    <scope>NUCLEOTIDE SEQUENCE [LARGE SCALE GENOMIC DNA]</scope>
    <source>
        <strain evidence="10">cv. B73</strain>
    </source>
</reference>
<dbReference type="ExpressionAtlas" id="A0A060D1G2">
    <property type="expression patterns" value="baseline and differential"/>
</dbReference>
<dbReference type="SMART" id="SM01019">
    <property type="entry name" value="B3"/>
    <property type="match status" value="4"/>
</dbReference>
<dbReference type="AlphaFoldDB" id="A0A060D1G2"/>
<reference evidence="8" key="1">
    <citation type="submission" date="2014-04" db="EMBL/GenBank/DDBJ databases">
        <title>The Maize TFome - Development of a transcription factor open reading frame collection for functional genomics.</title>
        <authorList>
            <person name="Burdo B."/>
            <person name="Gray J."/>
            <person name="Goetting-Minesky M.P."/>
            <person name="Wittler B."/>
            <person name="Hunt M."/>
            <person name="Li T."/>
            <person name="Velliquette D."/>
            <person name="Thomas J."/>
            <person name="Gentzel I."/>
            <person name="Dos Santos Brito M."/>
            <person name="Mejia-Guerra M.K."/>
            <person name="Connolly L.N."/>
            <person name="Qaisi D."/>
            <person name="Li W."/>
            <person name="Casas M.I."/>
            <person name="Doseff A.I."/>
            <person name="Grotewold E."/>
        </authorList>
    </citation>
    <scope>NUCLEOTIDE SEQUENCE</scope>
</reference>
<feature type="domain" description="TF-B3" evidence="7">
    <location>
        <begin position="136"/>
        <end position="232"/>
    </location>
</feature>
<feature type="domain" description="TF-B3" evidence="7">
    <location>
        <begin position="488"/>
        <end position="552"/>
    </location>
</feature>
<dbReference type="PROSITE" id="PS50863">
    <property type="entry name" value="B3"/>
    <property type="match status" value="4"/>
</dbReference>
<dbReference type="InterPro" id="IPR003340">
    <property type="entry name" value="B3_DNA-bd"/>
</dbReference>
<evidence type="ECO:0000256" key="6">
    <source>
        <dbReference type="SAM" id="MobiDB-lite"/>
    </source>
</evidence>
<evidence type="ECO:0000313" key="8">
    <source>
        <dbReference type="EMBL" id="AIB05337.1"/>
    </source>
</evidence>
<dbReference type="EMBL" id="CM007648">
    <property type="protein sequence ID" value="ONM18774.1"/>
    <property type="molecule type" value="Genomic_DNA"/>
</dbReference>
<dbReference type="RefSeq" id="XP_008669670.1">
    <property type="nucleotide sequence ID" value="XM_008671448.1"/>
</dbReference>
<evidence type="ECO:0000313" key="9">
    <source>
        <dbReference type="EMBL" id="ONM18774.1"/>
    </source>
</evidence>
<evidence type="ECO:0000256" key="1">
    <source>
        <dbReference type="ARBA" id="ARBA00004123"/>
    </source>
</evidence>
<dbReference type="Gramene" id="Zm00001eb088080_T002">
    <property type="protein sequence ID" value="Zm00001eb088080_P002"/>
    <property type="gene ID" value="Zm00001eb088080"/>
</dbReference>
<dbReference type="PANTHER" id="PTHR31674:SF86">
    <property type="entry name" value="B3 DOMAIN-CONTAINING PROTEIN OS04G0347400-RELATED"/>
    <property type="match status" value="1"/>
</dbReference>
<dbReference type="SMR" id="A0A060D1G2"/>
<evidence type="ECO:0000256" key="3">
    <source>
        <dbReference type="ARBA" id="ARBA00023125"/>
    </source>
</evidence>
<dbReference type="InterPro" id="IPR039218">
    <property type="entry name" value="REM_fam"/>
</dbReference>
<keyword evidence="11" id="KW-1185">Reference proteome</keyword>
<protein>
    <submittedName>
        <fullName evidence="8">ABI3VP1 transcription factor</fullName>
    </submittedName>
</protein>
<evidence type="ECO:0000313" key="11">
    <source>
        <dbReference type="Proteomes" id="UP000007305"/>
    </source>
</evidence>
<dbReference type="KEGG" id="zma:103646788"/>
<evidence type="ECO:0000256" key="5">
    <source>
        <dbReference type="ARBA" id="ARBA00023242"/>
    </source>
</evidence>
<dbReference type="GeneID" id="103646788"/>
<evidence type="ECO:0000256" key="2">
    <source>
        <dbReference type="ARBA" id="ARBA00023015"/>
    </source>
</evidence>
<comment type="subcellular location">
    <subcellularLocation>
        <location evidence="1">Nucleus</location>
    </subcellularLocation>
</comment>
<feature type="domain" description="TF-B3" evidence="7">
    <location>
        <begin position="59"/>
        <end position="112"/>
    </location>
</feature>
<reference evidence="10" key="4">
    <citation type="submission" date="2021-05" db="UniProtKB">
        <authorList>
            <consortium name="EnsemblPlants"/>
        </authorList>
    </citation>
    <scope>IDENTIFICATION</scope>
    <source>
        <strain evidence="10">cv. B73</strain>
    </source>
</reference>
<organism evidence="8">
    <name type="scientific">Zea mays</name>
    <name type="common">Maize</name>
    <dbReference type="NCBI Taxonomy" id="4577"/>
    <lineage>
        <taxon>Eukaryota</taxon>
        <taxon>Viridiplantae</taxon>
        <taxon>Streptophyta</taxon>
        <taxon>Embryophyta</taxon>
        <taxon>Tracheophyta</taxon>
        <taxon>Spermatophyta</taxon>
        <taxon>Magnoliopsida</taxon>
        <taxon>Liliopsida</taxon>
        <taxon>Poales</taxon>
        <taxon>Poaceae</taxon>
        <taxon>PACMAD clade</taxon>
        <taxon>Panicoideae</taxon>
        <taxon>Andropogonodae</taxon>
        <taxon>Andropogoneae</taxon>
        <taxon>Tripsacinae</taxon>
        <taxon>Zea</taxon>
    </lineage>
</organism>
<keyword evidence="2" id="KW-0805">Transcription regulation</keyword>
<evidence type="ECO:0000313" key="10">
    <source>
        <dbReference type="EnsemblPlants" id="Zm00001eb088080_P002"/>
    </source>
</evidence>
<dbReference type="Proteomes" id="UP000007305">
    <property type="component" value="Chromosome 2"/>
</dbReference>
<gene>
    <name evidence="8" type="primary">ABI28</name>
    <name evidence="10" type="synonym">LOC103646788</name>
    <name evidence="9" type="ORF">ZEAMMB73_Zm00001d004358</name>
</gene>
<sequence length="552" mass="61860">MPLPSDSGSGARAMSKQFKVLLPTSFHKLRISDELAGCFDAGEGEGAPEPTALVVSPFGKVWRVEVVRDGHGASLGRGWAEFLAAHGVGIGWFVVLRYEGGGALTVKVFDTSLCIKEFGAPAAVMPSKSCKSIFCKPQFIRIFHSNLSEKMMLPARFVKDYVSEECLNSRIAIIFSPIAKFWRVELKNDQSGIFFTGGWSQFLDFHGIKNGEVLLLKYEGNMVFKFKAFGLSGCQKDFKNQNAGIQLNTKKQQETPPIRKRKSNDEKSSSEENKRLKTPVTSPSPSDPSLEKPYQIGTSSWIKKRINTYALEQFLALSVKFCNSIGFRMACTITLKTATNSTRSWQVRGTAYKWHRYIIGVGWKSFCQDNRLKAGDLCTFNIIETTLWHVTITRSALAADTFNKQKKPPCSSSRDKKGSSSREGAKRPKPSMAHFSKVQVPPSYARRCAYDVGPPPWIRKQMNASTIRNRLCLAPAFCNQIELRRRCEIVLKTSINSNHSWRVGGLSQKKGSYIIGPGWKKFCTENRVKVGDVCTFNVIETQLWHVVITRRC</sequence>
<dbReference type="Pfam" id="PF02362">
    <property type="entry name" value="B3"/>
    <property type="match status" value="4"/>
</dbReference>
<name>A0A060D1G2_MAIZE</name>
<evidence type="ECO:0000259" key="7">
    <source>
        <dbReference type="PROSITE" id="PS50863"/>
    </source>
</evidence>
<dbReference type="CDD" id="cd10017">
    <property type="entry name" value="B3_DNA"/>
    <property type="match status" value="4"/>
</dbReference>
<dbReference type="EMBL" id="KJ727846">
    <property type="protein sequence ID" value="AIB05337.1"/>
    <property type="molecule type" value="mRNA"/>
</dbReference>
<evidence type="ECO:0000256" key="4">
    <source>
        <dbReference type="ARBA" id="ARBA00023163"/>
    </source>
</evidence>
<keyword evidence="4" id="KW-0804">Transcription</keyword>
<dbReference type="EnsemblPlants" id="Zm00001eb088080_T002">
    <property type="protein sequence ID" value="Zm00001eb088080_P002"/>
    <property type="gene ID" value="Zm00001eb088080"/>
</dbReference>
<dbReference type="GO" id="GO:0005634">
    <property type="term" value="C:nucleus"/>
    <property type="evidence" value="ECO:0007669"/>
    <property type="project" value="UniProtKB-SubCell"/>
</dbReference>
<feature type="non-terminal residue" evidence="8">
    <location>
        <position position="552"/>
    </location>
</feature>
<dbReference type="SUPFAM" id="SSF101936">
    <property type="entry name" value="DNA-binding pseudobarrel domain"/>
    <property type="match status" value="4"/>
</dbReference>
<feature type="domain" description="TF-B3" evidence="7">
    <location>
        <begin position="300"/>
        <end position="396"/>
    </location>
</feature>
<feature type="compositionally biased region" description="Basic and acidic residues" evidence="6">
    <location>
        <begin position="263"/>
        <end position="275"/>
    </location>
</feature>
<dbReference type="OrthoDB" id="1109907at2759"/>
<proteinExistence type="evidence at transcript level"/>
<dbReference type="GO" id="GO:0003677">
    <property type="term" value="F:DNA binding"/>
    <property type="evidence" value="ECO:0007669"/>
    <property type="project" value="UniProtKB-KW"/>
</dbReference>
<feature type="region of interest" description="Disordered" evidence="6">
    <location>
        <begin position="403"/>
        <end position="436"/>
    </location>
</feature>
<dbReference type="Gene3D" id="2.40.330.10">
    <property type="entry name" value="DNA-binding pseudobarrel domain"/>
    <property type="match status" value="4"/>
</dbReference>
<feature type="region of interest" description="Disordered" evidence="6">
    <location>
        <begin position="245"/>
        <end position="292"/>
    </location>
</feature>
<accession>A0A060D1G2</accession>
<keyword evidence="5" id="KW-0539">Nucleus</keyword>
<dbReference type="InterPro" id="IPR015300">
    <property type="entry name" value="DNA-bd_pseudobarrel_sf"/>
</dbReference>
<feature type="compositionally biased region" description="Basic and acidic residues" evidence="6">
    <location>
        <begin position="413"/>
        <end position="426"/>
    </location>
</feature>
<keyword evidence="3" id="KW-0238">DNA-binding</keyword>